<dbReference type="SUPFAM" id="SSF54373">
    <property type="entry name" value="FAD-linked reductases, C-terminal domain"/>
    <property type="match status" value="1"/>
</dbReference>
<name>A0ABZ2U1Z0_9ACTN</name>
<keyword evidence="3" id="KW-0560">Oxidoreductase</keyword>
<dbReference type="GO" id="GO:0016491">
    <property type="term" value="F:oxidoreductase activity"/>
    <property type="evidence" value="ECO:0007669"/>
    <property type="project" value="UniProtKB-KW"/>
</dbReference>
<comment type="similarity">
    <text evidence="1">Belongs to the flavin monoamine oxidase family.</text>
</comment>
<dbReference type="PANTHER" id="PTHR43563">
    <property type="entry name" value="AMINE OXIDASE"/>
    <property type="match status" value="1"/>
</dbReference>
<gene>
    <name evidence="3" type="ORF">RVF87_20395</name>
</gene>
<dbReference type="InterPro" id="IPR002937">
    <property type="entry name" value="Amino_oxidase"/>
</dbReference>
<dbReference type="RefSeq" id="WP_066168156.1">
    <property type="nucleotide sequence ID" value="NZ_CP136137.1"/>
</dbReference>
<dbReference type="PANTHER" id="PTHR43563:SF14">
    <property type="entry name" value="AMINE OXIDASE"/>
    <property type="match status" value="1"/>
</dbReference>
<dbReference type="Pfam" id="PF01593">
    <property type="entry name" value="Amino_oxidase"/>
    <property type="match status" value="2"/>
</dbReference>
<dbReference type="Gene3D" id="3.50.50.60">
    <property type="entry name" value="FAD/NAD(P)-binding domain"/>
    <property type="match status" value="2"/>
</dbReference>
<organism evidence="3 4">
    <name type="scientific">Gordonia hydrophobica</name>
    <dbReference type="NCBI Taxonomy" id="40516"/>
    <lineage>
        <taxon>Bacteria</taxon>
        <taxon>Bacillati</taxon>
        <taxon>Actinomycetota</taxon>
        <taxon>Actinomycetes</taxon>
        <taxon>Mycobacteriales</taxon>
        <taxon>Gordoniaceae</taxon>
        <taxon>Gordonia</taxon>
    </lineage>
</organism>
<dbReference type="EC" id="1.-.-.-" evidence="3"/>
<sequence>MTSNARRSRAGRSEAVVVGAGAGGLAAATALVDAGCAVTVLEARDRIGGRAHSVTIDGGAIDLGATWFWANEPLVASLVGHLELPTFEQHLVGDALFDAGVVQRLDGNPVDAPATRVAAGAQSLVEALADRLPDGTIRLGRPVHTIVADADGVRVCTPTDEIAADHVVVAVPPPLAAESIHFVPDLPGDVRRTAERTAVWMGGMVKAVAVYDAPFWRDRGLSGAAISHVGPFREFHDHSGPDGRPAAIFGFAPAVGLPVHDDDGIAAAFRTQLTTLFGRDAAHPTMTRVANWSAEQYTQPTAAVGAGTGTYGHAVFHRPVHERIHWASTETAPAFAGHLEGALGSGLRAAAAVAESAR</sequence>
<dbReference type="EMBL" id="CP136137">
    <property type="protein sequence ID" value="WYY07321.1"/>
    <property type="molecule type" value="Genomic_DNA"/>
</dbReference>
<protein>
    <submittedName>
        <fullName evidence="3">NAD(P)/FAD-dependent oxidoreductase</fullName>
        <ecNumber evidence="3">1.-.-.-</ecNumber>
    </submittedName>
</protein>
<evidence type="ECO:0000313" key="4">
    <source>
        <dbReference type="Proteomes" id="UP001479933"/>
    </source>
</evidence>
<dbReference type="InterPro" id="IPR036188">
    <property type="entry name" value="FAD/NAD-bd_sf"/>
</dbReference>
<accession>A0ABZ2U1Z0</accession>
<evidence type="ECO:0000259" key="2">
    <source>
        <dbReference type="Pfam" id="PF01593"/>
    </source>
</evidence>
<proteinExistence type="inferred from homology"/>
<dbReference type="Proteomes" id="UP001479933">
    <property type="component" value="Chromosome"/>
</dbReference>
<feature type="domain" description="Amine oxidase" evidence="2">
    <location>
        <begin position="118"/>
        <end position="353"/>
    </location>
</feature>
<dbReference type="SUPFAM" id="SSF51905">
    <property type="entry name" value="FAD/NAD(P)-binding domain"/>
    <property type="match status" value="1"/>
</dbReference>
<evidence type="ECO:0000256" key="1">
    <source>
        <dbReference type="ARBA" id="ARBA00005995"/>
    </source>
</evidence>
<feature type="domain" description="Amine oxidase" evidence="2">
    <location>
        <begin position="23"/>
        <end position="117"/>
    </location>
</feature>
<reference evidence="3 4" key="1">
    <citation type="journal article" date="2023" name="Virus Evol.">
        <title>Computational host range prediction-The good, the bad, and the ugly.</title>
        <authorList>
            <person name="Howell A.A."/>
            <person name="Versoza C.J."/>
            <person name="Pfeifer S.P."/>
        </authorList>
    </citation>
    <scope>NUCLEOTIDE SEQUENCE [LARGE SCALE GENOMIC DNA]</scope>
    <source>
        <strain evidence="3 4">1610/1b</strain>
    </source>
</reference>
<dbReference type="InterPro" id="IPR050703">
    <property type="entry name" value="Flavin_MAO"/>
</dbReference>
<evidence type="ECO:0000313" key="3">
    <source>
        <dbReference type="EMBL" id="WYY07321.1"/>
    </source>
</evidence>
<keyword evidence="4" id="KW-1185">Reference proteome</keyword>